<proteinExistence type="predicted"/>
<dbReference type="eggNOG" id="KOG0239">
    <property type="taxonomic scope" value="Eukaryota"/>
</dbReference>
<protein>
    <submittedName>
        <fullName evidence="4">Uso5p</fullName>
    </submittedName>
</protein>
<name>A0A1D8PJR1_CANAL</name>
<dbReference type="InParanoid" id="A0A1D8PJR1"/>
<reference evidence="4 5" key="3">
    <citation type="journal article" date="2013" name="Genome Biol.">
        <title>Assembly of a phased diploid Candida albicans genome facilitates allele-specific measurements and provides a simple model for repeat and indel structure.</title>
        <authorList>
            <person name="Muzzey D."/>
            <person name="Schwartz K."/>
            <person name="Weissman J.S."/>
            <person name="Sherlock G."/>
        </authorList>
    </citation>
    <scope>NUCLEOTIDE SEQUENCE [LARGE SCALE GENOMIC DNA]</scope>
    <source>
        <strain evidence="5">SC5314 / ATCC MYA-2876</strain>
    </source>
</reference>
<dbReference type="VEuPathDB" id="FungiDB:C3_03090W_A"/>
<evidence type="ECO:0000313" key="5">
    <source>
        <dbReference type="Proteomes" id="UP000000559"/>
    </source>
</evidence>
<dbReference type="KEGG" id="cal:CAALFM_C303090WA"/>
<dbReference type="OMA" id="CISIKNG"/>
<gene>
    <name evidence="3 4" type="primary">USO5</name>
    <name evidence="4" type="ordered locus">CAALFM_C303090WA</name>
    <name evidence="3" type="ordered locus">orf19.7938</name>
</gene>
<accession>A0A1D8PJR1</accession>
<dbReference type="STRING" id="237561.A0A1D8PJR1"/>
<reference evidence="4 5" key="1">
    <citation type="journal article" date="2004" name="Proc. Natl. Acad. Sci. U.S.A.">
        <title>The diploid genome sequence of Candida albicans.</title>
        <authorList>
            <person name="Jones T."/>
            <person name="Federspiel N.A."/>
            <person name="Chibana H."/>
            <person name="Dungan J."/>
            <person name="Kalman S."/>
            <person name="Magee B.B."/>
            <person name="Newport G."/>
            <person name="Thorstenson Y.R."/>
            <person name="Agabian N."/>
            <person name="Magee P.T."/>
            <person name="Davis R.W."/>
            <person name="Scherer S."/>
        </authorList>
    </citation>
    <scope>NUCLEOTIDE SEQUENCE [LARGE SCALE GENOMIC DNA]</scope>
    <source>
        <strain evidence="5">SC5314 / ATCC MYA-2876</strain>
    </source>
</reference>
<keyword evidence="1" id="KW-0175">Coiled coil</keyword>
<dbReference type="RefSeq" id="XP_720001.2">
    <property type="nucleotide sequence ID" value="XM_714908.2"/>
</dbReference>
<evidence type="ECO:0000256" key="1">
    <source>
        <dbReference type="SAM" id="Coils"/>
    </source>
</evidence>
<evidence type="ECO:0000313" key="3">
    <source>
        <dbReference type="CGD" id="CAL0000190149"/>
    </source>
</evidence>
<dbReference type="SMR" id="A0A1D8PJR1"/>
<sequence length="619" mass="71532">MTTPSYTKNLNMNTKSSKEQTRSKRPLSEISPNLRRDPLKKRRNSLGFEMASIPSNSIKSFPSRIPPPTASKSATIASSSSSSSSSSMSSLSSIPQGILSIQERLRRKASVNDNNGQSSSSFAARPQSTVSRSNELQEEYYSLNELYKQQASSYEKLEVELGKLKEIYKNYYYKIDLINDLVHQKQSEFEILEHDIINDVEQEEKLTYSKLHENKIKLDGQFKELEFEMLNQLEDAKQFDFKELLTKIESLKTEKMTVLSEYEKVMSEVNAKLNADREQFSKDLEDKLHPLNKNKQLINDQLINKKDELTKLETNYNELKDQLAERNDSIDSIKHEIANIEQEMNNYQATRKNLELKLSEAESELHEALAKDKQEQREYDNVRSEYSVLHSKIAKHDEHRRILENSIMKIQGKFRVYAIGEDLDTYNKCFAKDTPSSFIIDEFQCLVQSTLKGHNVAIINNYLRGSQIVIDSYKNIQRQQKYIYQCISIKNGDKNTDICDLLNSNAPVDSLFQHQQMVIDDFDQFKQIVKKIDATLSQEIAIHIISTDKSKLMIIDCSRIDPDQQDKILEKFKSNSSLGFLEKLLTWIYHNCSTLFLYEPKTSQSNSLLKFINSIDSPI</sequence>
<organism evidence="4 5">
    <name type="scientific">Candida albicans (strain SC5314 / ATCC MYA-2876)</name>
    <name type="common">Yeast</name>
    <dbReference type="NCBI Taxonomy" id="237561"/>
    <lineage>
        <taxon>Eukaryota</taxon>
        <taxon>Fungi</taxon>
        <taxon>Dikarya</taxon>
        <taxon>Ascomycota</taxon>
        <taxon>Saccharomycotina</taxon>
        <taxon>Pichiomycetes</taxon>
        <taxon>Debaryomycetaceae</taxon>
        <taxon>Candida/Lodderomyces clade</taxon>
        <taxon>Candida</taxon>
    </lineage>
</organism>
<dbReference type="GO" id="GO:0000742">
    <property type="term" value="P:karyogamy involved in conjugation with cellular fusion"/>
    <property type="evidence" value="ECO:0000315"/>
    <property type="project" value="CGD"/>
</dbReference>
<feature type="coiled-coil region" evidence="1">
    <location>
        <begin position="259"/>
        <end position="378"/>
    </location>
</feature>
<reference evidence="4 5" key="2">
    <citation type="journal article" date="2007" name="Genome Biol.">
        <title>Assembly of the Candida albicans genome into sixteen supercontigs aligned on the eight chromosomes.</title>
        <authorList>
            <person name="van het Hoog M."/>
            <person name="Rast T.J."/>
            <person name="Martchenko M."/>
            <person name="Grindle S."/>
            <person name="Dignard D."/>
            <person name="Hogues H."/>
            <person name="Cuomo C."/>
            <person name="Berriman M."/>
            <person name="Scherer S."/>
            <person name="Magee B.B."/>
            <person name="Whiteway M."/>
            <person name="Chibana H."/>
            <person name="Nantel A."/>
            <person name="Magee P.T."/>
        </authorList>
    </citation>
    <scope>GENOME REANNOTATION</scope>
    <source>
        <strain evidence="5">SC5314 / ATCC MYA-2876</strain>
    </source>
</reference>
<dbReference type="GO" id="GO:0060236">
    <property type="term" value="P:regulation of mitotic spindle organization"/>
    <property type="evidence" value="ECO:0000315"/>
    <property type="project" value="CGD"/>
</dbReference>
<feature type="compositionally biased region" description="Polar residues" evidence="2">
    <location>
        <begin position="111"/>
        <end position="133"/>
    </location>
</feature>
<dbReference type="GO" id="GO:0046982">
    <property type="term" value="F:protein heterodimerization activity"/>
    <property type="evidence" value="ECO:0000353"/>
    <property type="project" value="CGD"/>
</dbReference>
<dbReference type="SUPFAM" id="SSF57997">
    <property type="entry name" value="Tropomyosin"/>
    <property type="match status" value="1"/>
</dbReference>
<dbReference type="OrthoDB" id="4089036at2759"/>
<dbReference type="AlphaFoldDB" id="A0A1D8PJR1"/>
<dbReference type="Proteomes" id="UP000000559">
    <property type="component" value="Chromosome 3"/>
</dbReference>
<dbReference type="EMBL" id="CP017625">
    <property type="protein sequence ID" value="AOW28340.1"/>
    <property type="molecule type" value="Genomic_DNA"/>
</dbReference>
<evidence type="ECO:0000313" key="4">
    <source>
        <dbReference type="EMBL" id="AOW28340.1"/>
    </source>
</evidence>
<dbReference type="GO" id="GO:0005816">
    <property type="term" value="C:spindle pole body"/>
    <property type="evidence" value="ECO:0000353"/>
    <property type="project" value="CGD"/>
</dbReference>
<dbReference type="GO" id="GO:0036267">
    <property type="term" value="P:invasive filamentous growth"/>
    <property type="evidence" value="ECO:0000315"/>
    <property type="project" value="CGD"/>
</dbReference>
<feature type="region of interest" description="Disordered" evidence="2">
    <location>
        <begin position="108"/>
        <end position="133"/>
    </location>
</feature>
<feature type="region of interest" description="Disordered" evidence="2">
    <location>
        <begin position="1"/>
        <end position="91"/>
    </location>
</feature>
<dbReference type="CGD" id="CAL0000190149">
    <property type="gene designation" value="USO5"/>
</dbReference>
<feature type="compositionally biased region" description="Low complexity" evidence="2">
    <location>
        <begin position="70"/>
        <end position="91"/>
    </location>
</feature>
<keyword evidence="5" id="KW-1185">Reference proteome</keyword>
<dbReference type="GeneID" id="3638398"/>
<evidence type="ECO:0000256" key="2">
    <source>
        <dbReference type="SAM" id="MobiDB-lite"/>
    </source>
</evidence>
<feature type="compositionally biased region" description="Polar residues" evidence="2">
    <location>
        <begin position="1"/>
        <end position="15"/>
    </location>
</feature>